<gene>
    <name evidence="1" type="ORF">P5627_04090</name>
</gene>
<name>A0AC61YSL6_BACIA</name>
<reference evidence="1" key="1">
    <citation type="submission" date="2025-02" db="EMBL/GenBank/DDBJ databases">
        <title>Complete genome sequences of 52 Bacillus and Priestia strains isolated from West-African fermentations and 26 reference strains from the DSMZ collection.</title>
        <authorList>
            <person name="Wiedenbein E.S."/>
            <person name="Canoy T.S."/>
            <person name="Hui Y."/>
            <person name="Parkouda C."/>
            <person name="Dawende C."/>
            <person name="Ametefe E."/>
            <person name="Jespersen L."/>
            <person name="Nielsen D.S."/>
        </authorList>
    </citation>
    <scope>NUCLEOTIDE SEQUENCE</scope>
    <source>
        <strain evidence="1">PRO33</strain>
    </source>
</reference>
<evidence type="ECO:0000313" key="2">
    <source>
        <dbReference type="Proteomes" id="UP001218488"/>
    </source>
</evidence>
<dbReference type="Proteomes" id="UP001218488">
    <property type="component" value="Chromosome"/>
</dbReference>
<organism evidence="1 2">
    <name type="scientific">Bacillus safensis</name>
    <dbReference type="NCBI Taxonomy" id="561879"/>
    <lineage>
        <taxon>Bacteria</taxon>
        <taxon>Bacillati</taxon>
        <taxon>Bacillota</taxon>
        <taxon>Bacilli</taxon>
        <taxon>Bacillales</taxon>
        <taxon>Bacillaceae</taxon>
        <taxon>Bacillus</taxon>
    </lineage>
</organism>
<proteinExistence type="predicted"/>
<sequence>MANVIDVAEYFISLSEERTRFAITPLKLQKLLYYAQAFSLRDRKGTLFTEAIEAWQHGPVVPKIYRRYKDYGYFTIPHKEFDNKASVNEEPKLTDDEIETIKEVWEQFGHLDGKFLEELTHQEDPWIYTTINDVIEVQDIIDYFVDEPALNI</sequence>
<protein>
    <submittedName>
        <fullName evidence="1">Panacea domain-containing protein</fullName>
    </submittedName>
</protein>
<evidence type="ECO:0000313" key="1">
    <source>
        <dbReference type="EMBL" id="WGD98342.1"/>
    </source>
</evidence>
<accession>A0AC61YSL6</accession>
<dbReference type="EMBL" id="CP121752">
    <property type="protein sequence ID" value="WGD98342.1"/>
    <property type="molecule type" value="Genomic_DNA"/>
</dbReference>